<evidence type="ECO:0000313" key="8">
    <source>
        <dbReference type="EMBL" id="CAD2123019.1"/>
    </source>
</evidence>
<sequence length="127" mass="14771">MPKDLYMCQLCANHGQYNQPKKGHKQKCPNRDCMCSLCSLNLKRRFLDRIERKIRKENDNEHQNSENVKECADNEALEKMSTSNFAQSTPQSTQKTKNKEQQKCQKHSNPKHSTLHVFHSIELLLAG</sequence>
<feature type="domain" description="DM" evidence="7">
    <location>
        <begin position="8"/>
        <end position="56"/>
    </location>
</feature>
<dbReference type="GO" id="GO:0006355">
    <property type="term" value="P:regulation of DNA-templated transcription"/>
    <property type="evidence" value="ECO:0007669"/>
    <property type="project" value="InterPro"/>
</dbReference>
<evidence type="ECO:0000313" key="9">
    <source>
        <dbReference type="Proteomes" id="UP000580250"/>
    </source>
</evidence>
<dbReference type="OrthoDB" id="5807583at2759"/>
<dbReference type="Proteomes" id="UP000580250">
    <property type="component" value="Unassembled WGS sequence"/>
</dbReference>
<proteinExistence type="predicted"/>
<dbReference type="GO" id="GO:0046872">
    <property type="term" value="F:metal ion binding"/>
    <property type="evidence" value="ECO:0007669"/>
    <property type="project" value="UniProtKB-KW"/>
</dbReference>
<dbReference type="Pfam" id="PF00751">
    <property type="entry name" value="DM"/>
    <property type="match status" value="1"/>
</dbReference>
<evidence type="ECO:0000256" key="1">
    <source>
        <dbReference type="ARBA" id="ARBA00022723"/>
    </source>
</evidence>
<feature type="region of interest" description="Disordered" evidence="6">
    <location>
        <begin position="54"/>
        <end position="73"/>
    </location>
</feature>
<dbReference type="GO" id="GO:0005634">
    <property type="term" value="C:nucleus"/>
    <property type="evidence" value="ECO:0007669"/>
    <property type="project" value="UniProtKB-SubCell"/>
</dbReference>
<keyword evidence="3 5" id="KW-0238">DNA-binding</keyword>
<feature type="compositionally biased region" description="Polar residues" evidence="6">
    <location>
        <begin position="80"/>
        <end position="95"/>
    </location>
</feature>
<comment type="caution">
    <text evidence="8">The sequence shown here is derived from an EMBL/GenBank/DDBJ whole genome shotgun (WGS) entry which is preliminary data.</text>
</comment>
<organism evidence="8 9">
    <name type="scientific">Meloidogyne enterolobii</name>
    <name type="common">Root-knot nematode worm</name>
    <name type="synonym">Meloidogyne mayaguensis</name>
    <dbReference type="NCBI Taxonomy" id="390850"/>
    <lineage>
        <taxon>Eukaryota</taxon>
        <taxon>Metazoa</taxon>
        <taxon>Ecdysozoa</taxon>
        <taxon>Nematoda</taxon>
        <taxon>Chromadorea</taxon>
        <taxon>Rhabditida</taxon>
        <taxon>Tylenchina</taxon>
        <taxon>Tylenchomorpha</taxon>
        <taxon>Tylenchoidea</taxon>
        <taxon>Meloidogynidae</taxon>
        <taxon>Meloidogyninae</taxon>
        <taxon>Meloidogyne</taxon>
    </lineage>
</organism>
<keyword evidence="1 5" id="KW-0479">Metal-binding</keyword>
<reference evidence="8 9" key="1">
    <citation type="submission" date="2020-08" db="EMBL/GenBank/DDBJ databases">
        <authorList>
            <person name="Koutsovoulos G."/>
            <person name="Danchin GJ E."/>
        </authorList>
    </citation>
    <scope>NUCLEOTIDE SEQUENCE [LARGE SCALE GENOMIC DNA]</scope>
</reference>
<dbReference type="SMART" id="SM00301">
    <property type="entry name" value="DM"/>
    <property type="match status" value="1"/>
</dbReference>
<dbReference type="InterPro" id="IPR036407">
    <property type="entry name" value="DM_DNA-bd_sf"/>
</dbReference>
<accession>A0A6V7TJU4</accession>
<evidence type="ECO:0000256" key="4">
    <source>
        <dbReference type="ARBA" id="ARBA00023242"/>
    </source>
</evidence>
<feature type="DNA-binding region" description="DM" evidence="5">
    <location>
        <begin position="8"/>
        <end position="56"/>
    </location>
</feature>
<dbReference type="EMBL" id="CAJEWN010000001">
    <property type="protein sequence ID" value="CAD2123019.1"/>
    <property type="molecule type" value="Genomic_DNA"/>
</dbReference>
<dbReference type="PROSITE" id="PS50809">
    <property type="entry name" value="DM_2"/>
    <property type="match status" value="1"/>
</dbReference>
<evidence type="ECO:0000256" key="5">
    <source>
        <dbReference type="PROSITE-ProRule" id="PRU00070"/>
    </source>
</evidence>
<evidence type="ECO:0000256" key="2">
    <source>
        <dbReference type="ARBA" id="ARBA00022833"/>
    </source>
</evidence>
<evidence type="ECO:0000259" key="7">
    <source>
        <dbReference type="PROSITE" id="PS50809"/>
    </source>
</evidence>
<dbReference type="InterPro" id="IPR001275">
    <property type="entry name" value="DM_DNA-bd"/>
</dbReference>
<dbReference type="GO" id="GO:0043565">
    <property type="term" value="F:sequence-specific DNA binding"/>
    <property type="evidence" value="ECO:0007669"/>
    <property type="project" value="InterPro"/>
</dbReference>
<keyword evidence="2 5" id="KW-0862">Zinc</keyword>
<dbReference type="Gene3D" id="4.10.1040.10">
    <property type="entry name" value="DM DNA-binding domain"/>
    <property type="match status" value="1"/>
</dbReference>
<name>A0A6V7TJU4_MELEN</name>
<evidence type="ECO:0000256" key="6">
    <source>
        <dbReference type="SAM" id="MobiDB-lite"/>
    </source>
</evidence>
<keyword evidence="4 5" id="KW-0539">Nucleus</keyword>
<evidence type="ECO:0000256" key="3">
    <source>
        <dbReference type="ARBA" id="ARBA00023125"/>
    </source>
</evidence>
<dbReference type="SUPFAM" id="SSF82927">
    <property type="entry name" value="Cysteine-rich DNA binding domain, (DM domain)"/>
    <property type="match status" value="1"/>
</dbReference>
<dbReference type="AlphaFoldDB" id="A0A6V7TJU4"/>
<protein>
    <recommendedName>
        <fullName evidence="7">DM domain-containing protein</fullName>
    </recommendedName>
</protein>
<gene>
    <name evidence="8" type="ORF">MENT_LOCUS394</name>
</gene>
<feature type="region of interest" description="Disordered" evidence="6">
    <location>
        <begin position="79"/>
        <end position="112"/>
    </location>
</feature>
<comment type="subcellular location">
    <subcellularLocation>
        <location evidence="5">Nucleus</location>
    </subcellularLocation>
</comment>